<dbReference type="Proteomes" id="UP000193648">
    <property type="component" value="Unassembled WGS sequence"/>
</dbReference>
<evidence type="ECO:0000313" key="2">
    <source>
        <dbReference type="Proteomes" id="UP000193648"/>
    </source>
</evidence>
<protein>
    <recommendedName>
        <fullName evidence="3">C2H2-type domain-containing protein</fullName>
    </recommendedName>
</protein>
<dbReference type="AlphaFoldDB" id="A0A1Y2GJ63"/>
<gene>
    <name evidence="1" type="ORF">BCR41DRAFT_358761</name>
</gene>
<proteinExistence type="predicted"/>
<name>A0A1Y2GJ63_9FUNG</name>
<keyword evidence="2" id="KW-1185">Reference proteome</keyword>
<dbReference type="Gene3D" id="3.30.160.60">
    <property type="entry name" value="Classic Zinc Finger"/>
    <property type="match status" value="1"/>
</dbReference>
<dbReference type="GeneID" id="33566948"/>
<organism evidence="1 2">
    <name type="scientific">Lobosporangium transversale</name>
    <dbReference type="NCBI Taxonomy" id="64571"/>
    <lineage>
        <taxon>Eukaryota</taxon>
        <taxon>Fungi</taxon>
        <taxon>Fungi incertae sedis</taxon>
        <taxon>Mucoromycota</taxon>
        <taxon>Mortierellomycotina</taxon>
        <taxon>Mortierellomycetes</taxon>
        <taxon>Mortierellales</taxon>
        <taxon>Mortierellaceae</taxon>
        <taxon>Lobosporangium</taxon>
    </lineage>
</organism>
<sequence length="575" mass="64347">MASLMRCSKKRRNDDSITVLSESNDVGSEDDVVDDKEIEKIVCDYCSKIRTFESIRKLTVHIGDCHTVDGVVALGKRCLVIRRSGDGQFYCKECKASFETKSGFRKHLFGSQSCYTQYEAKRDSDAHPVPSFQSARPPQSWRPFNEALIHACGLESSSEQEKQKMLYYSDRMGQFPMGISISGCEFDALVSETVYHSLPTASVLALVNKSVHASGYLPPWKIQENERSDAVPPSIEGILRHSPFAEAINKRSFTELTDSTSEQLNLSWERTPQACHIASHLLSGTLLLNSRSETLLLINEVEVYGRGRLHDSHHEQTGIVKDVPKETSMPKTTGEDHYFGVRPITMERSGGKHLVIGTFKCDILVTSCLRLDIKCVESISAGGITQNFNISESESKYIRIFLDKERLQQVEKMENLTCEKITRQMGTEQLRQVRTKFHLMDTYQLSRRSGPLTDSTLFQPITVFTFANHSNVKGSSFAAGIILNGVGKSVIVDGECAVLRLDDVKRALPHCKPSSEVLRLIQSIHALFTPGVQSIPIIENSELNTVLESLATFLTQKLPKANMTKVKEIKKLFIS</sequence>
<accession>A0A1Y2GJ63</accession>
<evidence type="ECO:0008006" key="3">
    <source>
        <dbReference type="Google" id="ProtNLM"/>
    </source>
</evidence>
<dbReference type="STRING" id="64571.A0A1Y2GJ63"/>
<comment type="caution">
    <text evidence="1">The sequence shown here is derived from an EMBL/GenBank/DDBJ whole genome shotgun (WGS) entry which is preliminary data.</text>
</comment>
<dbReference type="InParanoid" id="A0A1Y2GJ63"/>
<dbReference type="RefSeq" id="XP_021878658.1">
    <property type="nucleotide sequence ID" value="XM_022025104.1"/>
</dbReference>
<evidence type="ECO:0000313" key="1">
    <source>
        <dbReference type="EMBL" id="ORZ09031.1"/>
    </source>
</evidence>
<dbReference type="EMBL" id="MCFF01000035">
    <property type="protein sequence ID" value="ORZ09031.1"/>
    <property type="molecule type" value="Genomic_DNA"/>
</dbReference>
<dbReference type="OrthoDB" id="2250876at2759"/>
<reference evidence="1 2" key="1">
    <citation type="submission" date="2016-07" db="EMBL/GenBank/DDBJ databases">
        <title>Pervasive Adenine N6-methylation of Active Genes in Fungi.</title>
        <authorList>
            <consortium name="DOE Joint Genome Institute"/>
            <person name="Mondo S.J."/>
            <person name="Dannebaum R.O."/>
            <person name="Kuo R.C."/>
            <person name="Labutti K."/>
            <person name="Haridas S."/>
            <person name="Kuo A."/>
            <person name="Salamov A."/>
            <person name="Ahrendt S.R."/>
            <person name="Lipzen A."/>
            <person name="Sullivan W."/>
            <person name="Andreopoulos W.B."/>
            <person name="Clum A."/>
            <person name="Lindquist E."/>
            <person name="Daum C."/>
            <person name="Ramamoorthy G.K."/>
            <person name="Gryganskyi A."/>
            <person name="Culley D."/>
            <person name="Magnuson J.K."/>
            <person name="James T.Y."/>
            <person name="O'Malley M.A."/>
            <person name="Stajich J.E."/>
            <person name="Spatafora J.W."/>
            <person name="Visel A."/>
            <person name="Grigoriev I.V."/>
        </authorList>
    </citation>
    <scope>NUCLEOTIDE SEQUENCE [LARGE SCALE GENOMIC DNA]</scope>
    <source>
        <strain evidence="1 2">NRRL 3116</strain>
    </source>
</reference>